<dbReference type="PANTHER" id="PTHR43680:SF2">
    <property type="entry name" value="NITRATE REDUCTASE MOLYBDENUM COFACTOR ASSEMBLY CHAPERONE NARJ"/>
    <property type="match status" value="1"/>
</dbReference>
<dbReference type="InterPro" id="IPR036411">
    <property type="entry name" value="TorD-like_sf"/>
</dbReference>
<dbReference type="RefSeq" id="WP_390353631.1">
    <property type="nucleotide sequence ID" value="NZ_JBHUIZ010000003.1"/>
</dbReference>
<dbReference type="Pfam" id="PF02613">
    <property type="entry name" value="Nitrate_red_del"/>
    <property type="match status" value="1"/>
</dbReference>
<organism evidence="2 3">
    <name type="scientific">Tigheibacillus halophilus</name>
    <dbReference type="NCBI Taxonomy" id="361280"/>
    <lineage>
        <taxon>Bacteria</taxon>
        <taxon>Bacillati</taxon>
        <taxon>Bacillota</taxon>
        <taxon>Bacilli</taxon>
        <taxon>Bacillales</taxon>
        <taxon>Bacillaceae</taxon>
        <taxon>Tigheibacillus</taxon>
    </lineage>
</organism>
<dbReference type="PANTHER" id="PTHR43680">
    <property type="entry name" value="NITRATE REDUCTASE MOLYBDENUM COFACTOR ASSEMBLY CHAPERONE"/>
    <property type="match status" value="1"/>
</dbReference>
<name>A0ABU5CDL2_9BACI</name>
<protein>
    <submittedName>
        <fullName evidence="2">Nitrate reductase molybdenum cofactor assembly chaperone</fullName>
    </submittedName>
</protein>
<proteinExistence type="predicted"/>
<dbReference type="InterPro" id="IPR020945">
    <property type="entry name" value="DMSO/NO3_reduct_chaperone"/>
</dbReference>
<keyword evidence="1" id="KW-0534">Nitrate assimilation</keyword>
<evidence type="ECO:0000313" key="3">
    <source>
        <dbReference type="Proteomes" id="UP001281447"/>
    </source>
</evidence>
<dbReference type="NCBIfam" id="TIGR00684">
    <property type="entry name" value="narJ"/>
    <property type="match status" value="1"/>
</dbReference>
<dbReference type="InterPro" id="IPR003765">
    <property type="entry name" value="NO3_reductase_chaperone_NarJ"/>
</dbReference>
<dbReference type="EMBL" id="JAWDIP010000004">
    <property type="protein sequence ID" value="MDY0396624.1"/>
    <property type="molecule type" value="Genomic_DNA"/>
</dbReference>
<keyword evidence="3" id="KW-1185">Reference proteome</keyword>
<gene>
    <name evidence="2" type="primary">narJ</name>
    <name evidence="2" type="ORF">RWE15_22865</name>
</gene>
<comment type="caution">
    <text evidence="2">The sequence shown here is derived from an EMBL/GenBank/DDBJ whole genome shotgun (WGS) entry which is preliminary data.</text>
</comment>
<dbReference type="SUPFAM" id="SSF89155">
    <property type="entry name" value="TorD-like"/>
    <property type="match status" value="1"/>
</dbReference>
<accession>A0ABU5CDL2</accession>
<evidence type="ECO:0000256" key="1">
    <source>
        <dbReference type="ARBA" id="ARBA00023063"/>
    </source>
</evidence>
<sequence length="200" mass="23178">MDQQARALLLVTSRLLEYPDIDLDNLQKEITDYGKEHFTSPELQEEVELAITSLQNEKLSDVQMLYVQTFDLKSKHGLYLTAHELGDSNKRGAALIKLQKIINKAGFDRIDDELADYIPMLLEFLAVSDDSNDNERMCKRLGVALSRILRFLPSENLYHPVLSLLMKYVFPNPTKEDVEKLEFDREEADLEELPYPIMYH</sequence>
<dbReference type="Proteomes" id="UP001281447">
    <property type="component" value="Unassembled WGS sequence"/>
</dbReference>
<evidence type="ECO:0000313" key="2">
    <source>
        <dbReference type="EMBL" id="MDY0396624.1"/>
    </source>
</evidence>
<reference evidence="2 3" key="1">
    <citation type="submission" date="2023-10" db="EMBL/GenBank/DDBJ databases">
        <title>Virgibacillus halophilus 5B73C genome.</title>
        <authorList>
            <person name="Miliotis G."/>
            <person name="Sengupta P."/>
            <person name="Hameed A."/>
            <person name="Chuvochina M."/>
            <person name="Mcdonagh F."/>
            <person name="Simpson A.C."/>
            <person name="Singh N.K."/>
            <person name="Rekha P.D."/>
            <person name="Raman K."/>
            <person name="Hugenholtz P."/>
            <person name="Venkateswaran K."/>
        </authorList>
    </citation>
    <scope>NUCLEOTIDE SEQUENCE [LARGE SCALE GENOMIC DNA]</scope>
    <source>
        <strain evidence="2 3">5B73C</strain>
    </source>
</reference>